<dbReference type="Proteomes" id="UP000032685">
    <property type="component" value="Segment"/>
</dbReference>
<dbReference type="KEGG" id="vg:26634339"/>
<dbReference type="InterPro" id="IPR010982">
    <property type="entry name" value="Lambda_DNA-bd_dom_sf"/>
</dbReference>
<dbReference type="InterPro" id="IPR039554">
    <property type="entry name" value="HigA2-like_HTH"/>
</dbReference>
<dbReference type="EMBL" id="KP308307">
    <property type="protein sequence ID" value="AJW61374.1"/>
    <property type="molecule type" value="Genomic_DNA"/>
</dbReference>
<dbReference type="Gene3D" id="1.10.260.40">
    <property type="entry name" value="lambda repressor-like DNA-binding domains"/>
    <property type="match status" value="1"/>
</dbReference>
<proteinExistence type="predicted"/>
<reference evidence="2 3" key="1">
    <citation type="submission" date="2014-12" db="EMBL/GenBank/DDBJ databases">
        <title>Completed Genome sequence of Escherichia coli Bacteriophage P172-1.</title>
        <authorList>
            <person name="Xu J."/>
            <person name="Chen M."/>
            <person name="Zhang W."/>
        </authorList>
    </citation>
    <scope>NUCLEOTIDE SEQUENCE [LARGE SCALE GENOMIC DNA]</scope>
</reference>
<keyword evidence="3" id="KW-1185">Reference proteome</keyword>
<dbReference type="Pfam" id="PF13744">
    <property type="entry name" value="HTH_37"/>
    <property type="match status" value="1"/>
</dbReference>
<evidence type="ECO:0000313" key="3">
    <source>
        <dbReference type="Proteomes" id="UP000032685"/>
    </source>
</evidence>
<dbReference type="GO" id="GO:0003677">
    <property type="term" value="F:DNA binding"/>
    <property type="evidence" value="ECO:0007669"/>
    <property type="project" value="InterPro"/>
</dbReference>
<dbReference type="RefSeq" id="YP_009208157.1">
    <property type="nucleotide sequence ID" value="NC_028903.1"/>
</dbReference>
<dbReference type="SUPFAM" id="SSF47413">
    <property type="entry name" value="lambda repressor-like DNA-binding domains"/>
    <property type="match status" value="1"/>
</dbReference>
<dbReference type="InterPro" id="IPR001387">
    <property type="entry name" value="Cro/C1-type_HTH"/>
</dbReference>
<evidence type="ECO:0000313" key="2">
    <source>
        <dbReference type="EMBL" id="AJW61374.1"/>
    </source>
</evidence>
<name>A0A0D5BHH6_9CAUD</name>
<accession>A0A0D5BHH6</accession>
<sequence length="105" mass="11626">MKNPFELISTDPVEANMLSLKSKLIIILTKLIRDQGWSQCVAAEKLGVSQPRISSLMNGQLSKFSIDTLLKLILKVGYELDMNFTPLNTRSPLTIAVKGDGVSYK</sequence>
<dbReference type="PROSITE" id="PS50943">
    <property type="entry name" value="HTH_CROC1"/>
    <property type="match status" value="1"/>
</dbReference>
<protein>
    <submittedName>
        <fullName evidence="2">Helix-turn-helix motif protein</fullName>
    </submittedName>
</protein>
<feature type="domain" description="HTH cro/C1-type" evidence="1">
    <location>
        <begin position="28"/>
        <end position="72"/>
    </location>
</feature>
<organism evidence="2 3">
    <name type="scientific">Escherichia phage 172-1</name>
    <dbReference type="NCBI Taxonomy" id="1598146"/>
    <lineage>
        <taxon>Viruses</taxon>
        <taxon>Duplodnaviria</taxon>
        <taxon>Heunggongvirae</taxon>
        <taxon>Uroviricota</taxon>
        <taxon>Caudoviricetes</taxon>
        <taxon>Mktvariviridae</taxon>
        <taxon>Gordonclarkvirinae</taxon>
        <taxon>Kuravirus</taxon>
        <taxon>Kuravirus kv1721</taxon>
    </lineage>
</organism>
<dbReference type="GeneID" id="26634339"/>
<dbReference type="CDD" id="cd00093">
    <property type="entry name" value="HTH_XRE"/>
    <property type="match status" value="1"/>
</dbReference>
<evidence type="ECO:0000259" key="1">
    <source>
        <dbReference type="PROSITE" id="PS50943"/>
    </source>
</evidence>
<gene>
    <name evidence="2" type="ORF">1721_10</name>
</gene>